<reference evidence="2 3" key="1">
    <citation type="submission" date="2019-03" db="EMBL/GenBank/DDBJ databases">
        <title>Deep-cultivation of Planctomycetes and their phenomic and genomic characterization uncovers novel biology.</title>
        <authorList>
            <person name="Wiegand S."/>
            <person name="Jogler M."/>
            <person name="Boedeker C."/>
            <person name="Pinto D."/>
            <person name="Vollmers J."/>
            <person name="Rivas-Marin E."/>
            <person name="Kohn T."/>
            <person name="Peeters S.H."/>
            <person name="Heuer A."/>
            <person name="Rast P."/>
            <person name="Oberbeckmann S."/>
            <person name="Bunk B."/>
            <person name="Jeske O."/>
            <person name="Meyerdierks A."/>
            <person name="Storesund J.E."/>
            <person name="Kallscheuer N."/>
            <person name="Luecker S."/>
            <person name="Lage O.M."/>
            <person name="Pohl T."/>
            <person name="Merkel B.J."/>
            <person name="Hornburger P."/>
            <person name="Mueller R.-W."/>
            <person name="Bruemmer F."/>
            <person name="Labrenz M."/>
            <person name="Spormann A.M."/>
            <person name="Op den Camp H."/>
            <person name="Overmann J."/>
            <person name="Amann R."/>
            <person name="Jetten M.S.M."/>
            <person name="Mascher T."/>
            <person name="Medema M.H."/>
            <person name="Devos D.P."/>
            <person name="Kaster A.-K."/>
            <person name="Ovreas L."/>
            <person name="Rohde M."/>
            <person name="Galperin M.Y."/>
            <person name="Jogler C."/>
        </authorList>
    </citation>
    <scope>NUCLEOTIDE SEQUENCE [LARGE SCALE GENOMIC DNA]</scope>
    <source>
        <strain evidence="2 3">V202</strain>
    </source>
</reference>
<dbReference type="Proteomes" id="UP000318384">
    <property type="component" value="Chromosome"/>
</dbReference>
<keyword evidence="2" id="KW-0808">Transferase</keyword>
<name>A0A517WUS9_9PLAN</name>
<dbReference type="SUPFAM" id="SSF55729">
    <property type="entry name" value="Acyl-CoA N-acyltransferases (Nat)"/>
    <property type="match status" value="1"/>
</dbReference>
<dbReference type="GO" id="GO:0016747">
    <property type="term" value="F:acyltransferase activity, transferring groups other than amino-acyl groups"/>
    <property type="evidence" value="ECO:0007669"/>
    <property type="project" value="InterPro"/>
</dbReference>
<keyword evidence="3" id="KW-1185">Reference proteome</keyword>
<accession>A0A517WUS9</accession>
<dbReference type="PROSITE" id="PS51186">
    <property type="entry name" value="GNAT"/>
    <property type="match status" value="1"/>
</dbReference>
<feature type="domain" description="N-acetyltransferase" evidence="1">
    <location>
        <begin position="1"/>
        <end position="155"/>
    </location>
</feature>
<dbReference type="InterPro" id="IPR000182">
    <property type="entry name" value="GNAT_dom"/>
</dbReference>
<dbReference type="Pfam" id="PF13508">
    <property type="entry name" value="Acetyltransf_7"/>
    <property type="match status" value="1"/>
</dbReference>
<organism evidence="2 3">
    <name type="scientific">Gimesia aquarii</name>
    <dbReference type="NCBI Taxonomy" id="2527964"/>
    <lineage>
        <taxon>Bacteria</taxon>
        <taxon>Pseudomonadati</taxon>
        <taxon>Planctomycetota</taxon>
        <taxon>Planctomycetia</taxon>
        <taxon>Planctomycetales</taxon>
        <taxon>Planctomycetaceae</taxon>
        <taxon>Gimesia</taxon>
    </lineage>
</organism>
<evidence type="ECO:0000313" key="3">
    <source>
        <dbReference type="Proteomes" id="UP000318384"/>
    </source>
</evidence>
<dbReference type="OrthoDB" id="9798006at2"/>
<dbReference type="CDD" id="cd04301">
    <property type="entry name" value="NAT_SF"/>
    <property type="match status" value="1"/>
</dbReference>
<evidence type="ECO:0000259" key="1">
    <source>
        <dbReference type="PROSITE" id="PS51186"/>
    </source>
</evidence>
<dbReference type="Gene3D" id="3.40.630.30">
    <property type="match status" value="1"/>
</dbReference>
<dbReference type="EMBL" id="CP037422">
    <property type="protein sequence ID" value="QDU09011.1"/>
    <property type="molecule type" value="Genomic_DNA"/>
</dbReference>
<gene>
    <name evidence="2" type="ORF">V202x_23810</name>
</gene>
<dbReference type="RefSeq" id="WP_145174556.1">
    <property type="nucleotide sequence ID" value="NZ_CP037422.1"/>
</dbReference>
<proteinExistence type="predicted"/>
<dbReference type="AlphaFoldDB" id="A0A517WUS9"/>
<sequence length="158" mass="18101">MIRTVTPEDTDPLIHLAEEVGLFSPHELEDLRQMLVESLTSAGDQRPLWITDDDTGLVGVAYCEPERMTEGTWNLLLIAVHPSHQKQGRGEKLIHYVEQTLTARAARILLVETSGTPDFEYVREFYRKQGFGEEARIRDFYAEGRDKVIFRKVLATKI</sequence>
<evidence type="ECO:0000313" key="2">
    <source>
        <dbReference type="EMBL" id="QDU09011.1"/>
    </source>
</evidence>
<dbReference type="InterPro" id="IPR016181">
    <property type="entry name" value="Acyl_CoA_acyltransferase"/>
</dbReference>
<protein>
    <submittedName>
        <fullName evidence="2">Putative acetyltransferase</fullName>
    </submittedName>
</protein>